<name>B7P0Y6_IXOSC</name>
<dbReference type="AlphaFoldDB" id="B7P0Y6"/>
<evidence type="ECO:0000313" key="2">
    <source>
        <dbReference type="EMBL" id="EEC00258.1"/>
    </source>
</evidence>
<evidence type="ECO:0000313" key="4">
    <source>
        <dbReference type="Proteomes" id="UP000001555"/>
    </source>
</evidence>
<dbReference type="OrthoDB" id="6117597at2759"/>
<evidence type="ECO:0008006" key="5">
    <source>
        <dbReference type="Google" id="ProtNLM"/>
    </source>
</evidence>
<keyword evidence="1" id="KW-0812">Transmembrane</keyword>
<protein>
    <recommendedName>
        <fullName evidence="5">Ionotropic glutamate receptor C-terminal domain-containing protein</fullName>
    </recommendedName>
</protein>
<dbReference type="EMBL" id="DS613622">
    <property type="protein sequence ID" value="EEC00258.1"/>
    <property type="molecule type" value="Genomic_DNA"/>
</dbReference>
<accession>B7P0Y6</accession>
<proteinExistence type="predicted"/>
<evidence type="ECO:0000256" key="1">
    <source>
        <dbReference type="SAM" id="Phobius"/>
    </source>
</evidence>
<dbReference type="VEuPathDB" id="VectorBase:ISCP_025016"/>
<gene>
    <name evidence="2" type="ORF">IscW_ISCW015702</name>
</gene>
<reference evidence="2 4" key="1">
    <citation type="submission" date="2008-03" db="EMBL/GenBank/DDBJ databases">
        <title>Annotation of Ixodes scapularis.</title>
        <authorList>
            <consortium name="Ixodes scapularis Genome Project Consortium"/>
            <person name="Caler E."/>
            <person name="Hannick L.I."/>
            <person name="Bidwell S."/>
            <person name="Joardar V."/>
            <person name="Thiagarajan M."/>
            <person name="Amedeo P."/>
            <person name="Galinsky K.J."/>
            <person name="Schobel S."/>
            <person name="Inman J."/>
            <person name="Hostetler J."/>
            <person name="Miller J."/>
            <person name="Hammond M."/>
            <person name="Megy K."/>
            <person name="Lawson D."/>
            <person name="Kodira C."/>
            <person name="Sutton G."/>
            <person name="Meyer J."/>
            <person name="Hill C.A."/>
            <person name="Birren B."/>
            <person name="Nene V."/>
            <person name="Collins F."/>
            <person name="Alarcon-Chaidez F."/>
            <person name="Wikel S."/>
            <person name="Strausberg R."/>
        </authorList>
    </citation>
    <scope>NUCLEOTIDE SEQUENCE [LARGE SCALE GENOMIC DNA]</scope>
    <source>
        <strain evidence="4">Wikel</strain>
        <strain evidence="2">Wikel colony</strain>
    </source>
</reference>
<keyword evidence="4" id="KW-1185">Reference proteome</keyword>
<dbReference type="VEuPathDB" id="VectorBase:ISCI015702"/>
<sequence length="178" mass="20354">MIIISLITCGLVHYLINKVLQRSPEEHRGPGQFIWRFTCSVLSEAVPVWSKPAPLSQRLVTCFWLLGVILVTTFFTAFMKASLLVKQDVERLWDIEDLAREEKMRPVLLRGSGFYQAIKYTKVDAFQKVYRRVVEQRGALPASELFSLATLRDIQEEKAAMLFTKVAVNERCTGTART</sequence>
<feature type="transmembrane region" description="Helical" evidence="1">
    <location>
        <begin position="58"/>
        <end position="78"/>
    </location>
</feature>
<reference evidence="3" key="2">
    <citation type="submission" date="2020-05" db="UniProtKB">
        <authorList>
            <consortium name="EnsemblMetazoa"/>
        </authorList>
    </citation>
    <scope>IDENTIFICATION</scope>
    <source>
        <strain evidence="3">wikel</strain>
    </source>
</reference>
<dbReference type="VEuPathDB" id="VectorBase:ISCW015702"/>
<organism>
    <name type="scientific">Ixodes scapularis</name>
    <name type="common">Black-legged tick</name>
    <name type="synonym">Deer tick</name>
    <dbReference type="NCBI Taxonomy" id="6945"/>
    <lineage>
        <taxon>Eukaryota</taxon>
        <taxon>Metazoa</taxon>
        <taxon>Ecdysozoa</taxon>
        <taxon>Arthropoda</taxon>
        <taxon>Chelicerata</taxon>
        <taxon>Arachnida</taxon>
        <taxon>Acari</taxon>
        <taxon>Parasitiformes</taxon>
        <taxon>Ixodida</taxon>
        <taxon>Ixodoidea</taxon>
        <taxon>Ixodidae</taxon>
        <taxon>Ixodinae</taxon>
        <taxon>Ixodes</taxon>
    </lineage>
</organism>
<dbReference type="EMBL" id="ABJB010788044">
    <property type="status" value="NOT_ANNOTATED_CDS"/>
    <property type="molecule type" value="Genomic_DNA"/>
</dbReference>
<dbReference type="Gene3D" id="1.10.287.70">
    <property type="match status" value="1"/>
</dbReference>
<dbReference type="Proteomes" id="UP000001555">
    <property type="component" value="Unassembled WGS sequence"/>
</dbReference>
<keyword evidence="1" id="KW-1133">Transmembrane helix</keyword>
<dbReference type="InParanoid" id="B7P0Y6"/>
<dbReference type="EnsemblMetazoa" id="ISCW015702-RA">
    <property type="protein sequence ID" value="ISCW015702-PA"/>
    <property type="gene ID" value="ISCW015702"/>
</dbReference>
<keyword evidence="1" id="KW-0472">Membrane</keyword>
<evidence type="ECO:0000313" key="3">
    <source>
        <dbReference type="EnsemblMetazoa" id="ISCW015702-PA"/>
    </source>
</evidence>
<dbReference type="HOGENOM" id="CLU_1512262_0_0_1"/>
<dbReference type="PaxDb" id="6945-B7P0Y6"/>